<feature type="domain" description="PPIase FKBP-type" evidence="7">
    <location>
        <begin position="70"/>
        <end position="166"/>
    </location>
</feature>
<name>A0A4R0NRS2_9SPHI</name>
<reference evidence="8 9" key="1">
    <citation type="submission" date="2019-02" db="EMBL/GenBank/DDBJ databases">
        <title>Pedobacter sp. RP-1-14 sp. nov., isolated from Arctic soil.</title>
        <authorList>
            <person name="Dahal R.H."/>
        </authorList>
    </citation>
    <scope>NUCLEOTIDE SEQUENCE [LARGE SCALE GENOMIC DNA]</scope>
    <source>
        <strain evidence="8 9">RP-1-14</strain>
    </source>
</reference>
<evidence type="ECO:0000256" key="1">
    <source>
        <dbReference type="ARBA" id="ARBA00000971"/>
    </source>
</evidence>
<comment type="caution">
    <text evidence="8">The sequence shown here is derived from an EMBL/GenBank/DDBJ whole genome shotgun (WGS) entry which is preliminary data.</text>
</comment>
<dbReference type="PANTHER" id="PTHR43811:SF19">
    <property type="entry name" value="39 KDA FK506-BINDING NUCLEAR PROTEIN"/>
    <property type="match status" value="1"/>
</dbReference>
<dbReference type="Proteomes" id="UP000293347">
    <property type="component" value="Unassembled WGS sequence"/>
</dbReference>
<dbReference type="OrthoDB" id="669809at2"/>
<dbReference type="EMBL" id="SJSL01000001">
    <property type="protein sequence ID" value="TCD02563.1"/>
    <property type="molecule type" value="Genomic_DNA"/>
</dbReference>
<organism evidence="8 9">
    <name type="scientific">Pedobacter psychroterrae</name>
    <dbReference type="NCBI Taxonomy" id="2530453"/>
    <lineage>
        <taxon>Bacteria</taxon>
        <taxon>Pseudomonadati</taxon>
        <taxon>Bacteroidota</taxon>
        <taxon>Sphingobacteriia</taxon>
        <taxon>Sphingobacteriales</taxon>
        <taxon>Sphingobacteriaceae</taxon>
        <taxon>Pedobacter</taxon>
    </lineage>
</organism>
<gene>
    <name evidence="8" type="ORF">EZ437_00820</name>
</gene>
<comment type="similarity">
    <text evidence="2 6">Belongs to the FKBP-type PPIase family.</text>
</comment>
<evidence type="ECO:0000256" key="3">
    <source>
        <dbReference type="ARBA" id="ARBA00023110"/>
    </source>
</evidence>
<dbReference type="SUPFAM" id="SSF54534">
    <property type="entry name" value="FKBP-like"/>
    <property type="match status" value="2"/>
</dbReference>
<proteinExistence type="inferred from homology"/>
<dbReference type="EC" id="5.2.1.8" evidence="6"/>
<evidence type="ECO:0000313" key="9">
    <source>
        <dbReference type="Proteomes" id="UP000293347"/>
    </source>
</evidence>
<evidence type="ECO:0000256" key="4">
    <source>
        <dbReference type="ARBA" id="ARBA00023235"/>
    </source>
</evidence>
<keyword evidence="9" id="KW-1185">Reference proteome</keyword>
<dbReference type="GO" id="GO:0003755">
    <property type="term" value="F:peptidyl-prolyl cis-trans isomerase activity"/>
    <property type="evidence" value="ECO:0007669"/>
    <property type="project" value="UniProtKB-UniRule"/>
</dbReference>
<dbReference type="Pfam" id="PF00254">
    <property type="entry name" value="FKBP_C"/>
    <property type="match status" value="1"/>
</dbReference>
<keyword evidence="3 5" id="KW-0697">Rotamase</keyword>
<dbReference type="Gene3D" id="3.10.50.40">
    <property type="match status" value="2"/>
</dbReference>
<evidence type="ECO:0000256" key="5">
    <source>
        <dbReference type="PROSITE-ProRule" id="PRU00277"/>
    </source>
</evidence>
<evidence type="ECO:0000259" key="7">
    <source>
        <dbReference type="PROSITE" id="PS50059"/>
    </source>
</evidence>
<dbReference type="RefSeq" id="WP_131592224.1">
    <property type="nucleotide sequence ID" value="NZ_SJSL01000001.1"/>
</dbReference>
<dbReference type="PROSITE" id="PS50059">
    <property type="entry name" value="FKBP_PPIASE"/>
    <property type="match status" value="2"/>
</dbReference>
<comment type="catalytic activity">
    <reaction evidence="1 5 6">
        <text>[protein]-peptidylproline (omega=180) = [protein]-peptidylproline (omega=0)</text>
        <dbReference type="Rhea" id="RHEA:16237"/>
        <dbReference type="Rhea" id="RHEA-COMP:10747"/>
        <dbReference type="Rhea" id="RHEA-COMP:10748"/>
        <dbReference type="ChEBI" id="CHEBI:83833"/>
        <dbReference type="ChEBI" id="CHEBI:83834"/>
        <dbReference type="EC" id="5.2.1.8"/>
    </reaction>
</comment>
<evidence type="ECO:0000256" key="6">
    <source>
        <dbReference type="RuleBase" id="RU003915"/>
    </source>
</evidence>
<accession>A0A4R0NRS2</accession>
<dbReference type="PANTHER" id="PTHR43811">
    <property type="entry name" value="FKBP-TYPE PEPTIDYL-PROLYL CIS-TRANS ISOMERASE FKPA"/>
    <property type="match status" value="1"/>
</dbReference>
<feature type="domain" description="PPIase FKBP-type" evidence="7">
    <location>
        <begin position="210"/>
        <end position="292"/>
    </location>
</feature>
<dbReference type="AlphaFoldDB" id="A0A4R0NRS2"/>
<keyword evidence="4 5" id="KW-0413">Isomerase</keyword>
<dbReference type="InterPro" id="IPR001179">
    <property type="entry name" value="PPIase_FKBP_dom"/>
</dbReference>
<evidence type="ECO:0000256" key="2">
    <source>
        <dbReference type="ARBA" id="ARBA00006577"/>
    </source>
</evidence>
<protein>
    <recommendedName>
        <fullName evidence="6">Peptidyl-prolyl cis-trans isomerase</fullName>
        <ecNumber evidence="6">5.2.1.8</ecNumber>
    </recommendedName>
</protein>
<evidence type="ECO:0000313" key="8">
    <source>
        <dbReference type="EMBL" id="TCD02563.1"/>
    </source>
</evidence>
<dbReference type="InterPro" id="IPR046357">
    <property type="entry name" value="PPIase_dom_sf"/>
</dbReference>
<sequence length="293" mass="31419">MLKTISSYTLVLLSLIILNSCKKEYESVQSIDDRKIQDYIAANHLTATADPGGSGFYYQIVSQGTGEFYTNTDSVRYRGDVKSLASGTTYYGTPTTNNLGTFVGYTDIFLGKKIPGIITALNAAKPGAVIRLLLPSYLAFGKNGSATIGVPSNDPIDLTITTYAQSQAALDDQHIKDFLTAKGIVATKDESGVYYQVNEAGTGTDVITKTSDLTVNYTGRTLEGAVFDSNTAGTFVTNLTATIPGWLILQKFKKGAKVRIFIPSVLAYGNAAQPSFSANTCLDFDVEIVEVTN</sequence>